<feature type="transmembrane region" description="Helical" evidence="7">
    <location>
        <begin position="100"/>
        <end position="125"/>
    </location>
</feature>
<feature type="transmembrane region" description="Helical" evidence="7">
    <location>
        <begin position="230"/>
        <end position="256"/>
    </location>
</feature>
<dbReference type="PANTHER" id="PTHR43163:SF6">
    <property type="entry name" value="DIPEPTIDE TRANSPORT SYSTEM PERMEASE PROTEIN DPPB-RELATED"/>
    <property type="match status" value="1"/>
</dbReference>
<evidence type="ECO:0000256" key="5">
    <source>
        <dbReference type="ARBA" id="ARBA00022989"/>
    </source>
</evidence>
<dbReference type="EMBL" id="LJJB01000007">
    <property type="protein sequence ID" value="KQL49815.1"/>
    <property type="molecule type" value="Genomic_DNA"/>
</dbReference>
<dbReference type="Pfam" id="PF00528">
    <property type="entry name" value="BPD_transp_1"/>
    <property type="match status" value="1"/>
</dbReference>
<dbReference type="Gene3D" id="1.10.3720.10">
    <property type="entry name" value="MetI-like"/>
    <property type="match status" value="1"/>
</dbReference>
<name>A0ABR5NE20_BRECH</name>
<organism evidence="9 10">
    <name type="scientific">Brevibacillus choshinensis</name>
    <dbReference type="NCBI Taxonomy" id="54911"/>
    <lineage>
        <taxon>Bacteria</taxon>
        <taxon>Bacillati</taxon>
        <taxon>Bacillota</taxon>
        <taxon>Bacilli</taxon>
        <taxon>Bacillales</taxon>
        <taxon>Paenibacillaceae</taxon>
        <taxon>Brevibacillus</taxon>
    </lineage>
</organism>
<evidence type="ECO:0000313" key="10">
    <source>
        <dbReference type="Proteomes" id="UP000051063"/>
    </source>
</evidence>
<dbReference type="Pfam" id="PF19300">
    <property type="entry name" value="BPD_transp_1_N"/>
    <property type="match status" value="1"/>
</dbReference>
<dbReference type="InterPro" id="IPR045621">
    <property type="entry name" value="BPD_transp_1_N"/>
</dbReference>
<comment type="subcellular location">
    <subcellularLocation>
        <location evidence="1 7">Cell membrane</location>
        <topology evidence="1 7">Multi-pass membrane protein</topology>
    </subcellularLocation>
</comment>
<keyword evidence="6 7" id="KW-0472">Membrane</keyword>
<dbReference type="RefSeq" id="WP_055744137.1">
    <property type="nucleotide sequence ID" value="NZ_LJJB01000007.1"/>
</dbReference>
<sequence>MLVFIVRRILGIILTLLTITTLTFFLMHAIPGDPFTSEQRIPDTVLKNLYAYYGLDKPLFIQYLQYMKGIFTLDFGPSLKSETREVIDIIWDGFPVSARLGIQAILIAVIFGITLGITLGIIAALKQNGLIDYLSMVLAVIGISVPSFILATLLIHYFAVTWRIFPVASWGSWEHTILPSFALAMTPLAYIARLMRSSVLEVLEQDYLKTAIAKGVFGKRLILKHVLRNAILPVITVLGPISAGILTGSFVIEQIFGIPGLGKYFVSSIVDRDYPVILGTAVFFSSILVLLVFIVDIAYGFIDPRIRVTGRKS</sequence>
<evidence type="ECO:0000256" key="7">
    <source>
        <dbReference type="RuleBase" id="RU363032"/>
    </source>
</evidence>
<evidence type="ECO:0000313" key="9">
    <source>
        <dbReference type="EMBL" id="KQL49815.1"/>
    </source>
</evidence>
<feature type="transmembrane region" description="Helical" evidence="7">
    <location>
        <begin position="9"/>
        <end position="30"/>
    </location>
</feature>
<comment type="similarity">
    <text evidence="7">Belongs to the binding-protein-dependent transport system permease family.</text>
</comment>
<evidence type="ECO:0000259" key="8">
    <source>
        <dbReference type="PROSITE" id="PS50928"/>
    </source>
</evidence>
<evidence type="ECO:0000256" key="4">
    <source>
        <dbReference type="ARBA" id="ARBA00022692"/>
    </source>
</evidence>
<dbReference type="PROSITE" id="PS50928">
    <property type="entry name" value="ABC_TM1"/>
    <property type="match status" value="1"/>
</dbReference>
<reference evidence="9 10" key="1">
    <citation type="submission" date="2015-09" db="EMBL/GenBank/DDBJ databases">
        <title>Genome sequencing project for genomic taxonomy and phylogenomics of Bacillus-like bacteria.</title>
        <authorList>
            <person name="Liu B."/>
            <person name="Wang J."/>
            <person name="Zhu Y."/>
            <person name="Liu G."/>
            <person name="Chen Q."/>
            <person name="Chen Z."/>
            <person name="Lan J."/>
            <person name="Che J."/>
            <person name="Ge C."/>
            <person name="Shi H."/>
            <person name="Pan Z."/>
            <person name="Liu X."/>
        </authorList>
    </citation>
    <scope>NUCLEOTIDE SEQUENCE [LARGE SCALE GENOMIC DNA]</scope>
    <source>
        <strain evidence="9 10">DSM 8552</strain>
    </source>
</reference>
<evidence type="ECO:0000256" key="1">
    <source>
        <dbReference type="ARBA" id="ARBA00004651"/>
    </source>
</evidence>
<feature type="transmembrane region" description="Helical" evidence="7">
    <location>
        <begin position="137"/>
        <end position="165"/>
    </location>
</feature>
<feature type="transmembrane region" description="Helical" evidence="7">
    <location>
        <begin position="177"/>
        <end position="195"/>
    </location>
</feature>
<comment type="caution">
    <text evidence="9">The sequence shown here is derived from an EMBL/GenBank/DDBJ whole genome shotgun (WGS) entry which is preliminary data.</text>
</comment>
<protein>
    <submittedName>
        <fullName evidence="9">Peptide ABC transporter permease</fullName>
    </submittedName>
</protein>
<keyword evidence="10" id="KW-1185">Reference proteome</keyword>
<evidence type="ECO:0000256" key="6">
    <source>
        <dbReference type="ARBA" id="ARBA00023136"/>
    </source>
</evidence>
<evidence type="ECO:0000256" key="2">
    <source>
        <dbReference type="ARBA" id="ARBA00022448"/>
    </source>
</evidence>
<proteinExistence type="inferred from homology"/>
<dbReference type="InterPro" id="IPR000515">
    <property type="entry name" value="MetI-like"/>
</dbReference>
<dbReference type="PANTHER" id="PTHR43163">
    <property type="entry name" value="DIPEPTIDE TRANSPORT SYSTEM PERMEASE PROTEIN DPPB-RELATED"/>
    <property type="match status" value="1"/>
</dbReference>
<dbReference type="SUPFAM" id="SSF161098">
    <property type="entry name" value="MetI-like"/>
    <property type="match status" value="1"/>
</dbReference>
<accession>A0ABR5NE20</accession>
<dbReference type="InterPro" id="IPR035906">
    <property type="entry name" value="MetI-like_sf"/>
</dbReference>
<keyword evidence="5 7" id="KW-1133">Transmembrane helix</keyword>
<dbReference type="CDD" id="cd06261">
    <property type="entry name" value="TM_PBP2"/>
    <property type="match status" value="1"/>
</dbReference>
<gene>
    <name evidence="9" type="ORF">AN963_08955</name>
</gene>
<keyword evidence="3" id="KW-1003">Cell membrane</keyword>
<keyword evidence="2 7" id="KW-0813">Transport</keyword>
<feature type="domain" description="ABC transmembrane type-1" evidence="8">
    <location>
        <begin position="94"/>
        <end position="299"/>
    </location>
</feature>
<feature type="transmembrane region" description="Helical" evidence="7">
    <location>
        <begin position="276"/>
        <end position="302"/>
    </location>
</feature>
<evidence type="ECO:0000256" key="3">
    <source>
        <dbReference type="ARBA" id="ARBA00022475"/>
    </source>
</evidence>
<dbReference type="Proteomes" id="UP000051063">
    <property type="component" value="Unassembled WGS sequence"/>
</dbReference>
<keyword evidence="4 7" id="KW-0812">Transmembrane</keyword>